<reference evidence="2" key="1">
    <citation type="journal article" date="2014" name="Int. J. Syst. Evol. Microbiol.">
        <title>Complete genome sequence of Corynebacterium casei LMG S-19264T (=DSM 44701T), isolated from a smear-ripened cheese.</title>
        <authorList>
            <consortium name="US DOE Joint Genome Institute (JGI-PGF)"/>
            <person name="Walter F."/>
            <person name="Albersmeier A."/>
            <person name="Kalinowski J."/>
            <person name="Ruckert C."/>
        </authorList>
    </citation>
    <scope>NUCLEOTIDE SEQUENCE</scope>
    <source>
        <strain evidence="2">CGMCC 1.15371</strain>
    </source>
</reference>
<proteinExistence type="predicted"/>
<dbReference type="EMBL" id="BMIR01000006">
    <property type="protein sequence ID" value="GGE38600.1"/>
    <property type="molecule type" value="Genomic_DNA"/>
</dbReference>
<dbReference type="AlphaFoldDB" id="A0A8J2VS24"/>
<accession>A0A8J2VS24</accession>
<gene>
    <name evidence="2" type="ORF">GCM10011391_16770</name>
</gene>
<keyword evidence="1" id="KW-0812">Transmembrane</keyword>
<dbReference type="Pfam" id="PF17313">
    <property type="entry name" value="DUF5359"/>
    <property type="match status" value="1"/>
</dbReference>
<comment type="caution">
    <text evidence="2">The sequence shown here is derived from an EMBL/GenBank/DDBJ whole genome shotgun (WGS) entry which is preliminary data.</text>
</comment>
<evidence type="ECO:0000313" key="2">
    <source>
        <dbReference type="EMBL" id="GGE38600.1"/>
    </source>
</evidence>
<dbReference type="RefSeq" id="WP_188692075.1">
    <property type="nucleotide sequence ID" value="NZ_BMIR01000006.1"/>
</dbReference>
<name>A0A8J2VS24_9BACL</name>
<dbReference type="Proteomes" id="UP000628775">
    <property type="component" value="Unassembled WGS sequence"/>
</dbReference>
<keyword evidence="1" id="KW-0472">Membrane</keyword>
<sequence>MKETTAKSVEKWILRLVFVQLLALIIAQVMMSHLTVSPYLNKAVRYEGVYKTKQSKATDTIQQTPYMWYDEKDKQEE</sequence>
<reference evidence="2" key="2">
    <citation type="submission" date="2020-09" db="EMBL/GenBank/DDBJ databases">
        <authorList>
            <person name="Sun Q."/>
            <person name="Zhou Y."/>
        </authorList>
    </citation>
    <scope>NUCLEOTIDE SEQUENCE</scope>
    <source>
        <strain evidence="2">CGMCC 1.15371</strain>
    </source>
</reference>
<dbReference type="InterPro" id="IPR035281">
    <property type="entry name" value="DUF5359"/>
</dbReference>
<evidence type="ECO:0000256" key="1">
    <source>
        <dbReference type="SAM" id="Phobius"/>
    </source>
</evidence>
<protein>
    <submittedName>
        <fullName evidence="2">Uncharacterized protein</fullName>
    </submittedName>
</protein>
<evidence type="ECO:0000313" key="3">
    <source>
        <dbReference type="Proteomes" id="UP000628775"/>
    </source>
</evidence>
<keyword evidence="3" id="KW-1185">Reference proteome</keyword>
<keyword evidence="1" id="KW-1133">Transmembrane helix</keyword>
<organism evidence="2 3">
    <name type="scientific">Pullulanibacillus camelliae</name>
    <dbReference type="NCBI Taxonomy" id="1707096"/>
    <lineage>
        <taxon>Bacteria</taxon>
        <taxon>Bacillati</taxon>
        <taxon>Bacillota</taxon>
        <taxon>Bacilli</taxon>
        <taxon>Bacillales</taxon>
        <taxon>Sporolactobacillaceae</taxon>
        <taxon>Pullulanibacillus</taxon>
    </lineage>
</organism>
<feature type="transmembrane region" description="Helical" evidence="1">
    <location>
        <begin position="12"/>
        <end position="31"/>
    </location>
</feature>